<dbReference type="InterPro" id="IPR004532">
    <property type="entry name" value="Phe-tRNA-ligase_IIc_bsu_bact"/>
</dbReference>
<dbReference type="SUPFAM" id="SSF50249">
    <property type="entry name" value="Nucleic acid-binding proteins"/>
    <property type="match status" value="1"/>
</dbReference>
<dbReference type="SUPFAM" id="SSF46955">
    <property type="entry name" value="Putative DNA-binding domain"/>
    <property type="match status" value="1"/>
</dbReference>
<dbReference type="GO" id="GO:0000049">
    <property type="term" value="F:tRNA binding"/>
    <property type="evidence" value="ECO:0007669"/>
    <property type="project" value="UniProtKB-UniRule"/>
</dbReference>
<dbReference type="SUPFAM" id="SSF54991">
    <property type="entry name" value="Anticodon-binding domain of PheRS"/>
    <property type="match status" value="1"/>
</dbReference>
<evidence type="ECO:0000256" key="6">
    <source>
        <dbReference type="ARBA" id="ARBA00022598"/>
    </source>
</evidence>
<dbReference type="Pfam" id="PF17759">
    <property type="entry name" value="tRNA_synthFbeta"/>
    <property type="match status" value="1"/>
</dbReference>
<keyword evidence="7 15" id="KW-0479">Metal-binding</keyword>
<evidence type="ECO:0000256" key="8">
    <source>
        <dbReference type="ARBA" id="ARBA00022741"/>
    </source>
</evidence>
<dbReference type="EC" id="6.1.1.20" evidence="15"/>
<evidence type="ECO:0000256" key="13">
    <source>
        <dbReference type="ARBA" id="ARBA00023146"/>
    </source>
</evidence>
<evidence type="ECO:0000313" key="19">
    <source>
        <dbReference type="Proteomes" id="UP001155057"/>
    </source>
</evidence>
<name>A0A9X2QAV8_9BACT</name>
<dbReference type="PROSITE" id="PS51447">
    <property type="entry name" value="FDX_ACB"/>
    <property type="match status" value="1"/>
</dbReference>
<dbReference type="InterPro" id="IPR009061">
    <property type="entry name" value="DNA-bd_dom_put_sf"/>
</dbReference>
<dbReference type="Gene3D" id="3.30.930.10">
    <property type="entry name" value="Bira Bifunctional Protein, Domain 2"/>
    <property type="match status" value="1"/>
</dbReference>
<evidence type="ECO:0000256" key="14">
    <source>
        <dbReference type="ARBA" id="ARBA00049255"/>
    </source>
</evidence>
<keyword evidence="9 15" id="KW-0067">ATP-binding</keyword>
<dbReference type="CDD" id="cd02796">
    <property type="entry name" value="tRNA_bind_bactPheRS"/>
    <property type="match status" value="1"/>
</dbReference>
<evidence type="ECO:0000256" key="9">
    <source>
        <dbReference type="ARBA" id="ARBA00022840"/>
    </source>
</evidence>
<dbReference type="PROSITE" id="PS51483">
    <property type="entry name" value="B5"/>
    <property type="match status" value="1"/>
</dbReference>
<evidence type="ECO:0000256" key="15">
    <source>
        <dbReference type="HAMAP-Rule" id="MF_00283"/>
    </source>
</evidence>
<evidence type="ECO:0000256" key="10">
    <source>
        <dbReference type="ARBA" id="ARBA00022842"/>
    </source>
</evidence>
<evidence type="ECO:0000256" key="7">
    <source>
        <dbReference type="ARBA" id="ARBA00022723"/>
    </source>
</evidence>
<keyword evidence="4 15" id="KW-0963">Cytoplasm</keyword>
<keyword evidence="12 15" id="KW-0648">Protein biosynthesis</keyword>
<dbReference type="Pfam" id="PF03483">
    <property type="entry name" value="B3_4"/>
    <property type="match status" value="1"/>
</dbReference>
<sequence>MDVSYNWLNEYVDHDWSPKELAERLTMAGLEVETVRPLGQSLDGVVVGKVTAVREHPNADRLVLCDVDLGDGAPSQIACGAPNVAAGQKVPVATVGTTLSRPDPDDPEALQELTVEARELRGEASNGMICAEDELGLSDDHAGIMVLDDDTPVGTPFPEYLDAHGMPSTDAVLDIELTPNRPDAASHLGVARDVSALADSELRTPTVDTPSPGGPVAEEITVDLRDEAGCPRYVALLVRGVDVTESPLWLRRRLTAIGLQPRNHVVDVTNFVLHECGQPLHAFDLDAIADDTIVVRRTDDETPFTTLDGEERDLPEDTLLICDAEAPVAVAGVMGGANSEVSADTTDVLIESAYFDPSTIRRTAKALDLQTDSSYRFERGVDRDGQVWAAARAAELIAKLGGGTVVPGLVDEHPSPPAEKTIALRPDRLTQVLGTEVPTDEGTRLLGAIGFDVEAGEDALHCTVPTWRPDVSIEEDLIEEVARLHGYDQIPEPERVPVPSRTPEQPPEETLERQARQLLKGLGYREIYTNSMLRTDRAERFNVPPAGSDRAPVVETKNPISEEMAALRPRLLPGALEVMQHNRNHGQEALRVFEFGRVFRRAAEPDDPIVPGYSEHPALLVALSGPHAPTGWDTEPRSADIFDLKGTVETLLDDLRVPALQVRPRDAGATDEAPPVTQHHIDVAAGDTPLGTVARVRDDVAADFDLDTPVFVAEFHWAALVDSATAEQHRDYEPVSRFPVVDRDLAVLVPADQPVGPLQRAIREAGAPLLRRVDVFDTYAGEGIDEDTKSVAFTLRFGADRTLTDEEVDARLDAIVERLAENHGARLRQQ</sequence>
<gene>
    <name evidence="15" type="primary">pheT</name>
    <name evidence="18" type="ORF">GGP61_003543</name>
</gene>
<feature type="binding site" evidence="15">
    <location>
        <position position="479"/>
    </location>
    <ligand>
        <name>Mg(2+)</name>
        <dbReference type="ChEBI" id="CHEBI:18420"/>
        <note>shared with alpha subunit</note>
    </ligand>
</feature>
<comment type="caution">
    <text evidence="18">The sequence shown here is derived from an EMBL/GenBank/DDBJ whole genome shotgun (WGS) entry which is preliminary data.</text>
</comment>
<keyword evidence="8 15" id="KW-0547">Nucleotide-binding</keyword>
<evidence type="ECO:0000313" key="18">
    <source>
        <dbReference type="EMBL" id="MCS3711908.1"/>
    </source>
</evidence>
<dbReference type="AlphaFoldDB" id="A0A9X2QAV8"/>
<dbReference type="InterPro" id="IPR005121">
    <property type="entry name" value="Fdx_antiC-bd"/>
</dbReference>
<dbReference type="FunFam" id="3.30.56.10:FF:000002">
    <property type="entry name" value="Phenylalanine--tRNA ligase beta subunit"/>
    <property type="match status" value="1"/>
</dbReference>
<protein>
    <recommendedName>
        <fullName evidence="15">Phenylalanine--tRNA ligase beta subunit</fullName>
        <ecNumber evidence="15">6.1.1.20</ecNumber>
    </recommendedName>
    <alternativeName>
        <fullName evidence="15">Phenylalanyl-tRNA synthetase beta subunit</fullName>
        <shortName evidence="15">PheRS</shortName>
    </alternativeName>
</protein>
<dbReference type="Proteomes" id="UP001155057">
    <property type="component" value="Unassembled WGS sequence"/>
</dbReference>
<proteinExistence type="inferred from homology"/>
<dbReference type="PROSITE" id="PS50886">
    <property type="entry name" value="TRBD"/>
    <property type="match status" value="1"/>
</dbReference>
<feature type="binding site" evidence="15">
    <location>
        <position position="470"/>
    </location>
    <ligand>
        <name>Mg(2+)</name>
        <dbReference type="ChEBI" id="CHEBI:18420"/>
        <note>shared with alpha subunit</note>
    </ligand>
</feature>
<feature type="region of interest" description="Disordered" evidence="17">
    <location>
        <begin position="490"/>
        <end position="510"/>
    </location>
</feature>
<keyword evidence="6 15" id="KW-0436">Ligase</keyword>
<keyword evidence="5 16" id="KW-0820">tRNA-binding</keyword>
<dbReference type="GO" id="GO:0000287">
    <property type="term" value="F:magnesium ion binding"/>
    <property type="evidence" value="ECO:0007669"/>
    <property type="project" value="UniProtKB-UniRule"/>
</dbReference>
<dbReference type="RefSeq" id="WP_011405510.1">
    <property type="nucleotide sequence ID" value="NZ_CALTRY010000001.1"/>
</dbReference>
<dbReference type="Pfam" id="PF03484">
    <property type="entry name" value="B5"/>
    <property type="match status" value="1"/>
</dbReference>
<evidence type="ECO:0000256" key="1">
    <source>
        <dbReference type="ARBA" id="ARBA00004496"/>
    </source>
</evidence>
<dbReference type="Pfam" id="PF01588">
    <property type="entry name" value="tRNA_bind"/>
    <property type="match status" value="1"/>
</dbReference>
<dbReference type="InterPro" id="IPR045060">
    <property type="entry name" value="Phe-tRNA-ligase_IIc_bsu"/>
</dbReference>
<dbReference type="Gene3D" id="3.30.56.10">
    <property type="match status" value="2"/>
</dbReference>
<dbReference type="PANTHER" id="PTHR10947:SF0">
    <property type="entry name" value="PHENYLALANINE--TRNA LIGASE BETA SUBUNIT"/>
    <property type="match status" value="1"/>
</dbReference>
<dbReference type="SMART" id="SM00873">
    <property type="entry name" value="B3_4"/>
    <property type="match status" value="1"/>
</dbReference>
<evidence type="ECO:0000256" key="4">
    <source>
        <dbReference type="ARBA" id="ARBA00022490"/>
    </source>
</evidence>
<keyword evidence="11 16" id="KW-0694">RNA-binding</keyword>
<dbReference type="InterPro" id="IPR005147">
    <property type="entry name" value="tRNA_synthase_B5-dom"/>
</dbReference>
<comment type="similarity">
    <text evidence="2 15">Belongs to the phenylalanyl-tRNA synthetase beta subunit family. Type 1 subfamily.</text>
</comment>
<evidence type="ECO:0000256" key="3">
    <source>
        <dbReference type="ARBA" id="ARBA00011209"/>
    </source>
</evidence>
<evidence type="ECO:0000256" key="17">
    <source>
        <dbReference type="SAM" id="MobiDB-lite"/>
    </source>
</evidence>
<dbReference type="FunFam" id="2.40.50.140:FF:000045">
    <property type="entry name" value="Phenylalanine--tRNA ligase beta subunit"/>
    <property type="match status" value="1"/>
</dbReference>
<accession>A0A9X2QAV8</accession>
<comment type="catalytic activity">
    <reaction evidence="14 15">
        <text>tRNA(Phe) + L-phenylalanine + ATP = L-phenylalanyl-tRNA(Phe) + AMP + diphosphate + H(+)</text>
        <dbReference type="Rhea" id="RHEA:19413"/>
        <dbReference type="Rhea" id="RHEA-COMP:9668"/>
        <dbReference type="Rhea" id="RHEA-COMP:9699"/>
        <dbReference type="ChEBI" id="CHEBI:15378"/>
        <dbReference type="ChEBI" id="CHEBI:30616"/>
        <dbReference type="ChEBI" id="CHEBI:33019"/>
        <dbReference type="ChEBI" id="CHEBI:58095"/>
        <dbReference type="ChEBI" id="CHEBI:78442"/>
        <dbReference type="ChEBI" id="CHEBI:78531"/>
        <dbReference type="ChEBI" id="CHEBI:456215"/>
        <dbReference type="EC" id="6.1.1.20"/>
    </reaction>
</comment>
<dbReference type="SMR" id="A0A9X2QAV8"/>
<comment type="cofactor">
    <cofactor evidence="15">
        <name>Mg(2+)</name>
        <dbReference type="ChEBI" id="CHEBI:18420"/>
    </cofactor>
    <text evidence="15">Binds 2 magnesium ions per tetramer.</text>
</comment>
<dbReference type="FunFam" id="3.50.40.10:FF:000001">
    <property type="entry name" value="Phenylalanine--tRNA ligase beta subunit"/>
    <property type="match status" value="1"/>
</dbReference>
<feature type="binding site" evidence="15">
    <location>
        <position position="480"/>
    </location>
    <ligand>
        <name>Mg(2+)</name>
        <dbReference type="ChEBI" id="CHEBI:18420"/>
        <note>shared with alpha subunit</note>
    </ligand>
</feature>
<evidence type="ECO:0000256" key="12">
    <source>
        <dbReference type="ARBA" id="ARBA00022917"/>
    </source>
</evidence>
<dbReference type="Pfam" id="PF03147">
    <property type="entry name" value="FDX-ACB"/>
    <property type="match status" value="1"/>
</dbReference>
<dbReference type="InterPro" id="IPR045864">
    <property type="entry name" value="aa-tRNA-synth_II/BPL/LPL"/>
</dbReference>
<keyword evidence="10 15" id="KW-0460">Magnesium</keyword>
<dbReference type="PANTHER" id="PTHR10947">
    <property type="entry name" value="PHENYLALANYL-TRNA SYNTHETASE BETA CHAIN AND LEUCINE-RICH REPEAT-CONTAINING PROTEIN 47"/>
    <property type="match status" value="1"/>
</dbReference>
<dbReference type="CDD" id="cd00769">
    <property type="entry name" value="PheRS_beta_core"/>
    <property type="match status" value="1"/>
</dbReference>
<dbReference type="GO" id="GO:0005524">
    <property type="term" value="F:ATP binding"/>
    <property type="evidence" value="ECO:0007669"/>
    <property type="project" value="UniProtKB-UniRule"/>
</dbReference>
<evidence type="ECO:0000256" key="11">
    <source>
        <dbReference type="ARBA" id="ARBA00022884"/>
    </source>
</evidence>
<comment type="subcellular location">
    <subcellularLocation>
        <location evidence="1 15">Cytoplasm</location>
    </subcellularLocation>
</comment>
<dbReference type="Gene3D" id="3.30.70.380">
    <property type="entry name" value="Ferrodoxin-fold anticodon-binding domain"/>
    <property type="match status" value="1"/>
</dbReference>
<reference evidence="18" key="1">
    <citation type="submission" date="2022-08" db="EMBL/GenBank/DDBJ databases">
        <title>Genomic Encyclopedia of Type Strains, Phase V (KMG-V): Genome sequencing to study the core and pangenomes of soil and plant-associated prokaryotes.</title>
        <authorList>
            <person name="Whitman W."/>
        </authorList>
    </citation>
    <scope>NUCLEOTIDE SEQUENCE</scope>
    <source>
        <strain evidence="18">SP3049</strain>
    </source>
</reference>
<dbReference type="InterPro" id="IPR002547">
    <property type="entry name" value="tRNA-bd_dom"/>
</dbReference>
<dbReference type="EMBL" id="JANUAE010000020">
    <property type="protein sequence ID" value="MCS3711908.1"/>
    <property type="molecule type" value="Genomic_DNA"/>
</dbReference>
<dbReference type="InterPro" id="IPR041616">
    <property type="entry name" value="PheRS_beta_core"/>
</dbReference>
<dbReference type="NCBIfam" id="TIGR00472">
    <property type="entry name" value="pheT_bact"/>
    <property type="match status" value="1"/>
</dbReference>
<dbReference type="SUPFAM" id="SSF56037">
    <property type="entry name" value="PheT/TilS domain"/>
    <property type="match status" value="1"/>
</dbReference>
<dbReference type="SMART" id="SM00896">
    <property type="entry name" value="FDX-ACB"/>
    <property type="match status" value="1"/>
</dbReference>
<dbReference type="SUPFAM" id="SSF55681">
    <property type="entry name" value="Class II aaRS and biotin synthetases"/>
    <property type="match status" value="1"/>
</dbReference>
<evidence type="ECO:0000256" key="5">
    <source>
        <dbReference type="ARBA" id="ARBA00022555"/>
    </source>
</evidence>
<dbReference type="GO" id="GO:0004826">
    <property type="term" value="F:phenylalanine-tRNA ligase activity"/>
    <property type="evidence" value="ECO:0007669"/>
    <property type="project" value="UniProtKB-UniRule"/>
</dbReference>
<dbReference type="InterPro" id="IPR020825">
    <property type="entry name" value="Phe-tRNA_synthase-like_B3/B4"/>
</dbReference>
<keyword evidence="13 15" id="KW-0030">Aminoacyl-tRNA synthetase</keyword>
<dbReference type="InterPro" id="IPR005146">
    <property type="entry name" value="B3/B4_tRNA-bd"/>
</dbReference>
<dbReference type="InterPro" id="IPR012340">
    <property type="entry name" value="NA-bd_OB-fold"/>
</dbReference>
<organism evidence="18 19">
    <name type="scientific">Salinibacter ruber</name>
    <dbReference type="NCBI Taxonomy" id="146919"/>
    <lineage>
        <taxon>Bacteria</taxon>
        <taxon>Pseudomonadati</taxon>
        <taxon>Rhodothermota</taxon>
        <taxon>Rhodothermia</taxon>
        <taxon>Rhodothermales</taxon>
        <taxon>Salinibacteraceae</taxon>
        <taxon>Salinibacter</taxon>
    </lineage>
</organism>
<dbReference type="InterPro" id="IPR036690">
    <property type="entry name" value="Fdx_antiC-bd_sf"/>
</dbReference>
<evidence type="ECO:0000256" key="2">
    <source>
        <dbReference type="ARBA" id="ARBA00008653"/>
    </source>
</evidence>
<dbReference type="HAMAP" id="MF_00283">
    <property type="entry name" value="Phe_tRNA_synth_beta1"/>
    <property type="match status" value="1"/>
</dbReference>
<dbReference type="SMART" id="SM00874">
    <property type="entry name" value="B5"/>
    <property type="match status" value="1"/>
</dbReference>
<dbReference type="Gene3D" id="3.50.40.10">
    <property type="entry name" value="Phenylalanyl-trna Synthetase, Chain B, domain 3"/>
    <property type="match status" value="1"/>
</dbReference>
<dbReference type="FunFam" id="3.30.70.380:FF:000001">
    <property type="entry name" value="Phenylalanine--tRNA ligase beta subunit"/>
    <property type="match status" value="1"/>
</dbReference>
<evidence type="ECO:0000256" key="16">
    <source>
        <dbReference type="PROSITE-ProRule" id="PRU00209"/>
    </source>
</evidence>
<dbReference type="GO" id="GO:0009328">
    <property type="term" value="C:phenylalanine-tRNA ligase complex"/>
    <property type="evidence" value="ECO:0007669"/>
    <property type="project" value="TreeGrafter"/>
</dbReference>
<feature type="binding site" evidence="15">
    <location>
        <position position="476"/>
    </location>
    <ligand>
        <name>Mg(2+)</name>
        <dbReference type="ChEBI" id="CHEBI:18420"/>
        <note>shared with alpha subunit</note>
    </ligand>
</feature>
<dbReference type="GO" id="GO:0006432">
    <property type="term" value="P:phenylalanyl-tRNA aminoacylation"/>
    <property type="evidence" value="ECO:0007669"/>
    <property type="project" value="UniProtKB-UniRule"/>
</dbReference>
<dbReference type="InterPro" id="IPR033714">
    <property type="entry name" value="tRNA_bind_bactPheRS"/>
</dbReference>
<dbReference type="Gene3D" id="2.40.50.140">
    <property type="entry name" value="Nucleic acid-binding proteins"/>
    <property type="match status" value="1"/>
</dbReference>
<comment type="subunit">
    <text evidence="3 15">Tetramer of two alpha and two beta subunits.</text>
</comment>